<dbReference type="Pfam" id="PF09718">
    <property type="entry name" value="Tape_meas_lam_C"/>
    <property type="match status" value="1"/>
</dbReference>
<feature type="non-terminal residue" evidence="2">
    <location>
        <position position="217"/>
    </location>
</feature>
<feature type="domain" description="Bacteriophage tail tape measure C-terminal" evidence="1">
    <location>
        <begin position="144"/>
        <end position="217"/>
    </location>
</feature>
<dbReference type="InterPro" id="IPR006431">
    <property type="entry name" value="Phage_tape_meas_C"/>
</dbReference>
<protein>
    <recommendedName>
        <fullName evidence="1">Bacteriophage tail tape measure C-terminal domain-containing protein</fullName>
    </recommendedName>
</protein>
<dbReference type="NCBIfam" id="TIGR01541">
    <property type="entry name" value="tape_meas_lam_C"/>
    <property type="match status" value="1"/>
</dbReference>
<proteinExistence type="predicted"/>
<dbReference type="AlphaFoldDB" id="A0A699RGQ4"/>
<comment type="caution">
    <text evidence="2">The sequence shown here is derived from an EMBL/GenBank/DDBJ whole genome shotgun (WGS) entry which is preliminary data.</text>
</comment>
<organism evidence="2">
    <name type="scientific">Tanacetum cinerariifolium</name>
    <name type="common">Dalmatian daisy</name>
    <name type="synonym">Chrysanthemum cinerariifolium</name>
    <dbReference type="NCBI Taxonomy" id="118510"/>
    <lineage>
        <taxon>Eukaryota</taxon>
        <taxon>Viridiplantae</taxon>
        <taxon>Streptophyta</taxon>
        <taxon>Embryophyta</taxon>
        <taxon>Tracheophyta</taxon>
        <taxon>Spermatophyta</taxon>
        <taxon>Magnoliopsida</taxon>
        <taxon>eudicotyledons</taxon>
        <taxon>Gunneridae</taxon>
        <taxon>Pentapetalae</taxon>
        <taxon>asterids</taxon>
        <taxon>campanulids</taxon>
        <taxon>Asterales</taxon>
        <taxon>Asteraceae</taxon>
        <taxon>Asteroideae</taxon>
        <taxon>Anthemideae</taxon>
        <taxon>Anthemidinae</taxon>
        <taxon>Tanacetum</taxon>
    </lineage>
</organism>
<sequence length="217" mass="24264">MESYQNSFRLLDASEKAGLISADEYALQKGALLEKEKSQVESAYQAEIAALEAVTAKSSTTSTQRVGIGLGQEGRQRLQDDLKIRQDYQKQLEKLDRDYRNLTNPSSGQTENYNKETQILKDALDQRLRAQQDYYLQLKQYQADWTNGANAALQDYISETQDIAGQTYTLFSDSLHGIEDAFVDAATTGKLSFKDLADSIISDLARIVAKAYIVTPI</sequence>
<dbReference type="EMBL" id="BKCJ011105447">
    <property type="protein sequence ID" value="GFC86489.1"/>
    <property type="molecule type" value="Genomic_DNA"/>
</dbReference>
<gene>
    <name evidence="2" type="ORF">Tci_858459</name>
</gene>
<evidence type="ECO:0000259" key="1">
    <source>
        <dbReference type="Pfam" id="PF09718"/>
    </source>
</evidence>
<accession>A0A699RGQ4</accession>
<name>A0A699RGQ4_TANCI</name>
<evidence type="ECO:0000313" key="2">
    <source>
        <dbReference type="EMBL" id="GFC86489.1"/>
    </source>
</evidence>
<reference evidence="2" key="1">
    <citation type="journal article" date="2019" name="Sci. Rep.">
        <title>Draft genome of Tanacetum cinerariifolium, the natural source of mosquito coil.</title>
        <authorList>
            <person name="Yamashiro T."/>
            <person name="Shiraishi A."/>
            <person name="Satake H."/>
            <person name="Nakayama K."/>
        </authorList>
    </citation>
    <scope>NUCLEOTIDE SEQUENCE</scope>
</reference>